<evidence type="ECO:0000256" key="1">
    <source>
        <dbReference type="ARBA" id="ARBA00001941"/>
    </source>
</evidence>
<evidence type="ECO:0000256" key="5">
    <source>
        <dbReference type="ARBA" id="ARBA00022438"/>
    </source>
</evidence>
<comment type="cofactor">
    <cofactor evidence="1">
        <name>Co(2+)</name>
        <dbReference type="ChEBI" id="CHEBI:48828"/>
    </cofactor>
</comment>
<dbReference type="GO" id="GO:0008237">
    <property type="term" value="F:metallopeptidase activity"/>
    <property type="evidence" value="ECO:0007669"/>
    <property type="project" value="UniProtKB-KW"/>
</dbReference>
<comment type="cofactor">
    <cofactor evidence="2">
        <name>Mg(2+)</name>
        <dbReference type="ChEBI" id="CHEBI:18420"/>
    </cofactor>
</comment>
<keyword evidence="9" id="KW-0482">Metalloprotease</keyword>
<accession>A0A562VP27</accession>
<keyword evidence="11" id="KW-1185">Reference proteome</keyword>
<dbReference type="OrthoDB" id="9803993at2"/>
<gene>
    <name evidence="10" type="ORF">JN12_01470</name>
</gene>
<evidence type="ECO:0000256" key="9">
    <source>
        <dbReference type="ARBA" id="ARBA00023049"/>
    </source>
</evidence>
<protein>
    <submittedName>
        <fullName evidence="10">Aminopeptidase</fullName>
    </submittedName>
</protein>
<dbReference type="Proteomes" id="UP000319449">
    <property type="component" value="Unassembled WGS sequence"/>
</dbReference>
<evidence type="ECO:0000313" key="11">
    <source>
        <dbReference type="Proteomes" id="UP000319449"/>
    </source>
</evidence>
<dbReference type="GO" id="GO:0046872">
    <property type="term" value="F:metal ion binding"/>
    <property type="evidence" value="ECO:0007669"/>
    <property type="project" value="UniProtKB-KW"/>
</dbReference>
<dbReference type="GO" id="GO:0006508">
    <property type="term" value="P:proteolysis"/>
    <property type="evidence" value="ECO:0007669"/>
    <property type="project" value="UniProtKB-KW"/>
</dbReference>
<dbReference type="GO" id="GO:0004177">
    <property type="term" value="F:aminopeptidase activity"/>
    <property type="evidence" value="ECO:0007669"/>
    <property type="project" value="UniProtKB-KW"/>
</dbReference>
<dbReference type="RefSeq" id="WP_145020517.1">
    <property type="nucleotide sequence ID" value="NZ_VLLN01000007.1"/>
</dbReference>
<keyword evidence="6" id="KW-0645">Protease</keyword>
<organism evidence="10 11">
    <name type="scientific">Geobacter argillaceus</name>
    <dbReference type="NCBI Taxonomy" id="345631"/>
    <lineage>
        <taxon>Bacteria</taxon>
        <taxon>Pseudomonadati</taxon>
        <taxon>Thermodesulfobacteriota</taxon>
        <taxon>Desulfuromonadia</taxon>
        <taxon>Geobacterales</taxon>
        <taxon>Geobacteraceae</taxon>
        <taxon>Geobacter</taxon>
    </lineage>
</organism>
<evidence type="ECO:0000256" key="6">
    <source>
        <dbReference type="ARBA" id="ARBA00022670"/>
    </source>
</evidence>
<comment type="caution">
    <text evidence="10">The sequence shown here is derived from an EMBL/GenBank/DDBJ whole genome shotgun (WGS) entry which is preliminary data.</text>
</comment>
<sequence>MKDPRIRQWAEVLVNYSTRVKKGDVVLISASGAEALPLVKELYILCLEKGARYVEYEFSFPELSRHFFNSARKEQLNYFPEHKLDFMKKVDVFIAISAADNTMTLAQADQAAMITYARVTRPISDWRVKNTRWVITRYPTFGAAQDAKMSLEEYEDYVFAACCIDWQTESKKQEKLKRYMDRADRVRIRATDTDLSFSIKGLPGIKCDGRFNIPDGEVFTAPVRESAEGYITYNCPTLYQGKEFNNIRLEFSKGRIVKATAQGMDEALNKILDTDAGARYVGEFAIGVNPGIRSPMRNILFDEKIFGSIHFTPGQCYDECNNGNKSAVHWDMVKLLEGDGEIWFDDVLIQKDGRFVPKDLQPLNPVDAP</sequence>
<dbReference type="PANTHER" id="PTHR34448">
    <property type="entry name" value="AMINOPEPTIDASE"/>
    <property type="match status" value="1"/>
</dbReference>
<comment type="similarity">
    <text evidence="4">Belongs to the peptidase M29 family.</text>
</comment>
<proteinExistence type="inferred from homology"/>
<dbReference type="Gene3D" id="3.40.1830.10">
    <property type="entry name" value="Thermophilic metalloprotease (M29)"/>
    <property type="match status" value="1"/>
</dbReference>
<dbReference type="InterPro" id="IPR000787">
    <property type="entry name" value="Peptidase_M29"/>
</dbReference>
<evidence type="ECO:0000256" key="7">
    <source>
        <dbReference type="ARBA" id="ARBA00022723"/>
    </source>
</evidence>
<dbReference type="InterPro" id="IPR035097">
    <property type="entry name" value="M29_N-terminal"/>
</dbReference>
<comment type="cofactor">
    <cofactor evidence="3">
        <name>Zn(2+)</name>
        <dbReference type="ChEBI" id="CHEBI:29105"/>
    </cofactor>
</comment>
<keyword evidence="7" id="KW-0479">Metal-binding</keyword>
<evidence type="ECO:0000256" key="8">
    <source>
        <dbReference type="ARBA" id="ARBA00022801"/>
    </source>
</evidence>
<evidence type="ECO:0000313" key="10">
    <source>
        <dbReference type="EMBL" id="TWJ19670.1"/>
    </source>
</evidence>
<dbReference type="SUPFAM" id="SSF144052">
    <property type="entry name" value="Thermophilic metalloprotease-like"/>
    <property type="match status" value="1"/>
</dbReference>
<dbReference type="PANTHER" id="PTHR34448:SF1">
    <property type="entry name" value="BLL6088 PROTEIN"/>
    <property type="match status" value="1"/>
</dbReference>
<keyword evidence="5 10" id="KW-0031">Aminopeptidase</keyword>
<dbReference type="Pfam" id="PF02073">
    <property type="entry name" value="Peptidase_M29"/>
    <property type="match status" value="1"/>
</dbReference>
<dbReference type="InterPro" id="IPR052170">
    <property type="entry name" value="M29_Exopeptidase"/>
</dbReference>
<dbReference type="AlphaFoldDB" id="A0A562VP27"/>
<evidence type="ECO:0000256" key="4">
    <source>
        <dbReference type="ARBA" id="ARBA00008236"/>
    </source>
</evidence>
<evidence type="ECO:0000256" key="3">
    <source>
        <dbReference type="ARBA" id="ARBA00001947"/>
    </source>
</evidence>
<dbReference type="EMBL" id="VLLN01000007">
    <property type="protein sequence ID" value="TWJ19670.1"/>
    <property type="molecule type" value="Genomic_DNA"/>
</dbReference>
<evidence type="ECO:0000256" key="2">
    <source>
        <dbReference type="ARBA" id="ARBA00001946"/>
    </source>
</evidence>
<reference evidence="10 11" key="1">
    <citation type="submission" date="2019-07" db="EMBL/GenBank/DDBJ databases">
        <title>Genomic Encyclopedia of Archaeal and Bacterial Type Strains, Phase II (KMG-II): from individual species to whole genera.</title>
        <authorList>
            <person name="Goeker M."/>
        </authorList>
    </citation>
    <scope>NUCLEOTIDE SEQUENCE [LARGE SCALE GENOMIC DNA]</scope>
    <source>
        <strain evidence="10 11">ATCC BAA-1139</strain>
    </source>
</reference>
<keyword evidence="8" id="KW-0378">Hydrolase</keyword>
<name>A0A562VP27_9BACT</name>